<name>A0AAD8UX26_9PEZI</name>
<accession>A0AAD8UX26</accession>
<gene>
    <name evidence="2" type="ORF">LY79DRAFT_573770</name>
</gene>
<protein>
    <submittedName>
        <fullName evidence="2">Uncharacterized protein</fullName>
    </submittedName>
</protein>
<comment type="caution">
    <text evidence="2">The sequence shown here is derived from an EMBL/GenBank/DDBJ whole genome shotgun (WGS) entry which is preliminary data.</text>
</comment>
<evidence type="ECO:0000313" key="3">
    <source>
        <dbReference type="Proteomes" id="UP001230504"/>
    </source>
</evidence>
<organism evidence="2 3">
    <name type="scientific">Colletotrichum navitas</name>
    <dbReference type="NCBI Taxonomy" id="681940"/>
    <lineage>
        <taxon>Eukaryota</taxon>
        <taxon>Fungi</taxon>
        <taxon>Dikarya</taxon>
        <taxon>Ascomycota</taxon>
        <taxon>Pezizomycotina</taxon>
        <taxon>Sordariomycetes</taxon>
        <taxon>Hypocreomycetidae</taxon>
        <taxon>Glomerellales</taxon>
        <taxon>Glomerellaceae</taxon>
        <taxon>Colletotrichum</taxon>
        <taxon>Colletotrichum graminicola species complex</taxon>
    </lineage>
</organism>
<proteinExistence type="predicted"/>
<feature type="compositionally biased region" description="Polar residues" evidence="1">
    <location>
        <begin position="136"/>
        <end position="156"/>
    </location>
</feature>
<evidence type="ECO:0000313" key="2">
    <source>
        <dbReference type="EMBL" id="KAK1564025.1"/>
    </source>
</evidence>
<dbReference type="Proteomes" id="UP001230504">
    <property type="component" value="Unassembled WGS sequence"/>
</dbReference>
<sequence>MSRHSQLGVGLNEPCYMTDADEQTRKAAYHDGGHRGRMLSVRRGKGAISEEKRLSQNTYGTLRLGTPRARRSPFAPQKFLAQSIIHTYPYIRDSKLKEKTKAGWGTGMRRATDSAGTPSQTGRHAKCHGISAERIGQNSKSRPRQQNAMSPWPSGTNLLSAANVGQPSCAECSCCRRFTTAESSPKKALMSAEG</sequence>
<dbReference type="RefSeq" id="XP_060406894.1">
    <property type="nucleotide sequence ID" value="XM_060559503.1"/>
</dbReference>
<dbReference type="EMBL" id="JAHLJV010000224">
    <property type="protein sequence ID" value="KAK1564025.1"/>
    <property type="molecule type" value="Genomic_DNA"/>
</dbReference>
<evidence type="ECO:0000256" key="1">
    <source>
        <dbReference type="SAM" id="MobiDB-lite"/>
    </source>
</evidence>
<reference evidence="2" key="1">
    <citation type="submission" date="2021-06" db="EMBL/GenBank/DDBJ databases">
        <title>Comparative genomics, transcriptomics and evolutionary studies reveal genomic signatures of adaptation to plant cell wall in hemibiotrophic fungi.</title>
        <authorList>
            <consortium name="DOE Joint Genome Institute"/>
            <person name="Baroncelli R."/>
            <person name="Diaz J.F."/>
            <person name="Benocci T."/>
            <person name="Peng M."/>
            <person name="Battaglia E."/>
            <person name="Haridas S."/>
            <person name="Andreopoulos W."/>
            <person name="Labutti K."/>
            <person name="Pangilinan J."/>
            <person name="Floch G.L."/>
            <person name="Makela M.R."/>
            <person name="Henrissat B."/>
            <person name="Grigoriev I.V."/>
            <person name="Crouch J.A."/>
            <person name="De Vries R.P."/>
            <person name="Sukno S.A."/>
            <person name="Thon M.R."/>
        </authorList>
    </citation>
    <scope>NUCLEOTIDE SEQUENCE</scope>
    <source>
        <strain evidence="2">CBS 125086</strain>
    </source>
</reference>
<dbReference type="GeneID" id="85443743"/>
<feature type="region of interest" description="Disordered" evidence="1">
    <location>
        <begin position="102"/>
        <end position="156"/>
    </location>
</feature>
<dbReference type="AlphaFoldDB" id="A0AAD8UX26"/>
<keyword evidence="3" id="KW-1185">Reference proteome</keyword>